<evidence type="ECO:0000256" key="8">
    <source>
        <dbReference type="SAM" id="Phobius"/>
    </source>
</evidence>
<protein>
    <submittedName>
        <fullName evidence="9">Iron chelate uptake ABC transporter family permease subunit</fullName>
    </submittedName>
</protein>
<evidence type="ECO:0000256" key="7">
    <source>
        <dbReference type="ARBA" id="ARBA00023136"/>
    </source>
</evidence>
<feature type="transmembrane region" description="Helical" evidence="8">
    <location>
        <begin position="197"/>
        <end position="221"/>
    </location>
</feature>
<organism evidence="9 10">
    <name type="scientific">Micromonospora echinofusca</name>
    <dbReference type="NCBI Taxonomy" id="47858"/>
    <lineage>
        <taxon>Bacteria</taxon>
        <taxon>Bacillati</taxon>
        <taxon>Actinomycetota</taxon>
        <taxon>Actinomycetes</taxon>
        <taxon>Micromonosporales</taxon>
        <taxon>Micromonosporaceae</taxon>
        <taxon>Micromonospora</taxon>
    </lineage>
</organism>
<keyword evidence="10" id="KW-1185">Reference proteome</keyword>
<dbReference type="SUPFAM" id="SSF81345">
    <property type="entry name" value="ABC transporter involved in vitamin B12 uptake, BtuC"/>
    <property type="match status" value="1"/>
</dbReference>
<feature type="transmembrane region" description="Helical" evidence="8">
    <location>
        <begin position="101"/>
        <end position="121"/>
    </location>
</feature>
<feature type="transmembrane region" description="Helical" evidence="8">
    <location>
        <begin position="308"/>
        <end position="328"/>
    </location>
</feature>
<dbReference type="InterPro" id="IPR000522">
    <property type="entry name" value="ABC_transptr_permease_BtuC"/>
</dbReference>
<dbReference type="PANTHER" id="PTHR30472:SF24">
    <property type="entry name" value="FERRIC ENTEROBACTIN TRANSPORT SYSTEM PERMEASE PROTEIN FEPG"/>
    <property type="match status" value="1"/>
</dbReference>
<evidence type="ECO:0000256" key="1">
    <source>
        <dbReference type="ARBA" id="ARBA00004651"/>
    </source>
</evidence>
<feature type="transmembrane region" description="Helical" evidence="8">
    <location>
        <begin position="242"/>
        <end position="271"/>
    </location>
</feature>
<reference evidence="9 10" key="1">
    <citation type="submission" date="2019-12" db="EMBL/GenBank/DDBJ databases">
        <title>Whole genome sequencing of endophytic Actinobacterium Micromonospora sp. MPMI6T.</title>
        <authorList>
            <person name="Evv R."/>
            <person name="Podile A.R."/>
        </authorList>
    </citation>
    <scope>NUCLEOTIDE SEQUENCE [LARGE SCALE GENOMIC DNA]</scope>
    <source>
        <strain evidence="9 10">MPMI6</strain>
    </source>
</reference>
<dbReference type="Proteomes" id="UP000823521">
    <property type="component" value="Unassembled WGS sequence"/>
</dbReference>
<name>A0ABS3VYC6_MICEH</name>
<evidence type="ECO:0000256" key="2">
    <source>
        <dbReference type="ARBA" id="ARBA00007935"/>
    </source>
</evidence>
<dbReference type="Gene3D" id="1.10.3470.10">
    <property type="entry name" value="ABC transporter involved in vitamin B12 uptake, BtuC"/>
    <property type="match status" value="1"/>
</dbReference>
<dbReference type="EMBL" id="WVUH01000315">
    <property type="protein sequence ID" value="MBO4209547.1"/>
    <property type="molecule type" value="Genomic_DNA"/>
</dbReference>
<dbReference type="Pfam" id="PF01032">
    <property type="entry name" value="FecCD"/>
    <property type="match status" value="1"/>
</dbReference>
<feature type="transmembrane region" description="Helical" evidence="8">
    <location>
        <begin position="68"/>
        <end position="89"/>
    </location>
</feature>
<sequence length="335" mass="33754">GTPTTVAPTRRRVGVLVAALLAGTGLLAVWALTLGDYPIGLAGAARAVVGAGPQADLLVIQQWRLPRVLAALLGGAAFAAAGALLQSLLRNPLASPDVIGINMGATVAAVASIVLGVPGLFVPGGALLGAVAAALLLAVLGWRGGIGADRLVLIGIAVQAGLYAVKTFLLLRWPDDVVQQAVMWTIGTLYNRTWSEVAVAAGALAVLLPAALLLLRALGVLDLGDDLATGLGLRVRLTRAGILAVAVGFAAIAVALAGPLPFVALAVPFLARLIAGPLSPATLLLAVVLGAALLLAADVVAQHALPTALPAGVVTASVGAPLFFWLLWRHHRREA</sequence>
<evidence type="ECO:0000313" key="10">
    <source>
        <dbReference type="Proteomes" id="UP000823521"/>
    </source>
</evidence>
<keyword evidence="5 8" id="KW-0812">Transmembrane</keyword>
<feature type="transmembrane region" description="Helical" evidence="8">
    <location>
        <begin position="283"/>
        <end position="301"/>
    </location>
</feature>
<evidence type="ECO:0000256" key="3">
    <source>
        <dbReference type="ARBA" id="ARBA00022448"/>
    </source>
</evidence>
<comment type="caution">
    <text evidence="9">The sequence shown here is derived from an EMBL/GenBank/DDBJ whole genome shotgun (WGS) entry which is preliminary data.</text>
</comment>
<proteinExistence type="inferred from homology"/>
<feature type="transmembrane region" description="Helical" evidence="8">
    <location>
        <begin position="151"/>
        <end position="173"/>
    </location>
</feature>
<dbReference type="RefSeq" id="WP_208816508.1">
    <property type="nucleotide sequence ID" value="NZ_WVUH01000315.1"/>
</dbReference>
<accession>A0ABS3VYC6</accession>
<dbReference type="InterPro" id="IPR037294">
    <property type="entry name" value="ABC_BtuC-like"/>
</dbReference>
<feature type="transmembrane region" description="Helical" evidence="8">
    <location>
        <begin position="127"/>
        <end position="144"/>
    </location>
</feature>
<evidence type="ECO:0000256" key="4">
    <source>
        <dbReference type="ARBA" id="ARBA00022475"/>
    </source>
</evidence>
<dbReference type="PANTHER" id="PTHR30472">
    <property type="entry name" value="FERRIC ENTEROBACTIN TRANSPORT SYSTEM PERMEASE PROTEIN"/>
    <property type="match status" value="1"/>
</dbReference>
<comment type="subcellular location">
    <subcellularLocation>
        <location evidence="1">Cell membrane</location>
        <topology evidence="1">Multi-pass membrane protein</topology>
    </subcellularLocation>
</comment>
<evidence type="ECO:0000256" key="6">
    <source>
        <dbReference type="ARBA" id="ARBA00022989"/>
    </source>
</evidence>
<feature type="non-terminal residue" evidence="9">
    <location>
        <position position="1"/>
    </location>
</feature>
<keyword evidence="3" id="KW-0813">Transport</keyword>
<evidence type="ECO:0000313" key="9">
    <source>
        <dbReference type="EMBL" id="MBO4209547.1"/>
    </source>
</evidence>
<keyword evidence="6 8" id="KW-1133">Transmembrane helix</keyword>
<feature type="transmembrane region" description="Helical" evidence="8">
    <location>
        <begin position="12"/>
        <end position="32"/>
    </location>
</feature>
<gene>
    <name evidence="9" type="ORF">GSF22_26675</name>
</gene>
<evidence type="ECO:0000256" key="5">
    <source>
        <dbReference type="ARBA" id="ARBA00022692"/>
    </source>
</evidence>
<keyword evidence="7 8" id="KW-0472">Membrane</keyword>
<comment type="similarity">
    <text evidence="2">Belongs to the binding-protein-dependent transport system permease family. FecCD subfamily.</text>
</comment>
<keyword evidence="4" id="KW-1003">Cell membrane</keyword>